<name>A0A975HBY2_9SPHN</name>
<dbReference type="RefSeq" id="WP_208631645.1">
    <property type="nucleotide sequence ID" value="NZ_CP059319.1"/>
</dbReference>
<evidence type="ECO:0000313" key="1">
    <source>
        <dbReference type="EMBL" id="QTH19663.1"/>
    </source>
</evidence>
<sequence>MQLYFQCTNEWGVVARYPDGGAVLDQPVKLTRAFAIIGREVARFRKQK</sequence>
<reference evidence="1" key="2">
    <citation type="submission" date="2021-04" db="EMBL/GenBank/DDBJ databases">
        <title>Isolation and genomic analysis of the ibuprofen-degrading bacterium Sphingomonas strain MPO218.</title>
        <authorList>
            <person name="Aulestia M."/>
            <person name="Flores A."/>
            <person name="Mangas E.L."/>
            <person name="Perez-Pulido A.J."/>
            <person name="Santero E."/>
            <person name="Camacho E.M."/>
        </authorList>
    </citation>
    <scope>NUCLEOTIDE SEQUENCE</scope>
    <source>
        <strain evidence="1">MPO218</strain>
    </source>
</reference>
<proteinExistence type="predicted"/>
<reference evidence="1" key="1">
    <citation type="submission" date="2020-07" db="EMBL/GenBank/DDBJ databases">
        <authorList>
            <person name="Camacho E."/>
        </authorList>
    </citation>
    <scope>NUCLEOTIDE SEQUENCE</scope>
    <source>
        <strain evidence="1">MPO218</strain>
    </source>
</reference>
<protein>
    <submittedName>
        <fullName evidence="1">Uncharacterized protein</fullName>
    </submittedName>
</protein>
<dbReference type="EMBL" id="CP059319">
    <property type="protein sequence ID" value="QTH19663.1"/>
    <property type="molecule type" value="Genomic_DNA"/>
</dbReference>
<gene>
    <name evidence="1" type="ORF">HRJ34_14905</name>
</gene>
<dbReference type="AlphaFoldDB" id="A0A975HBY2"/>
<dbReference type="Proteomes" id="UP000664914">
    <property type="component" value="Chromosome"/>
</dbReference>
<organism evidence="1 2">
    <name type="scientific">Rhizorhabdus wittichii</name>
    <dbReference type="NCBI Taxonomy" id="160791"/>
    <lineage>
        <taxon>Bacteria</taxon>
        <taxon>Pseudomonadati</taxon>
        <taxon>Pseudomonadota</taxon>
        <taxon>Alphaproteobacteria</taxon>
        <taxon>Sphingomonadales</taxon>
        <taxon>Sphingomonadaceae</taxon>
        <taxon>Rhizorhabdus</taxon>
    </lineage>
</organism>
<accession>A0A975HBY2</accession>
<evidence type="ECO:0000313" key="2">
    <source>
        <dbReference type="Proteomes" id="UP000664914"/>
    </source>
</evidence>